<organism evidence="2 4">
    <name type="scientific">Caenorhabditis briggsae</name>
    <dbReference type="NCBI Taxonomy" id="6238"/>
    <lineage>
        <taxon>Eukaryota</taxon>
        <taxon>Metazoa</taxon>
        <taxon>Ecdysozoa</taxon>
        <taxon>Nematoda</taxon>
        <taxon>Chromadorea</taxon>
        <taxon>Rhabditida</taxon>
        <taxon>Rhabditina</taxon>
        <taxon>Rhabditomorpha</taxon>
        <taxon>Rhabditoidea</taxon>
        <taxon>Rhabditidae</taxon>
        <taxon>Peloderinae</taxon>
        <taxon>Caenorhabditis</taxon>
    </lineage>
</organism>
<feature type="chain" id="PRO_5044706588" description="Protein sleepless" evidence="1">
    <location>
        <begin position="22"/>
        <end position="129"/>
    </location>
</feature>
<sequence length="129" mass="13589">MSRNLPIFLLIILALMAATNALRCHQINRGSINDPNAITTATSLQDCMVGANSCVKTIDYSQGVFSKQCQVGNCTTALGQTQAPANCFNNSINTFATCCCYGDGCNASPSMLPLATSLFAVLIPAFLLS</sequence>
<keyword evidence="1" id="KW-0732">Signal</keyword>
<name>A0AAE9A4D5_CAEBR</name>
<evidence type="ECO:0008006" key="6">
    <source>
        <dbReference type="Google" id="ProtNLM"/>
    </source>
</evidence>
<evidence type="ECO:0000313" key="2">
    <source>
        <dbReference type="EMBL" id="ULT89385.1"/>
    </source>
</evidence>
<evidence type="ECO:0000313" key="4">
    <source>
        <dbReference type="Proteomes" id="UP000827892"/>
    </source>
</evidence>
<dbReference type="Proteomes" id="UP000829354">
    <property type="component" value="Chromosome V"/>
</dbReference>
<protein>
    <recommendedName>
        <fullName evidence="6">Protein sleepless</fullName>
    </recommendedName>
</protein>
<proteinExistence type="predicted"/>
<dbReference type="EMBL" id="CP092624">
    <property type="protein sequence ID" value="UMM35208.1"/>
    <property type="molecule type" value="Genomic_DNA"/>
</dbReference>
<dbReference type="Proteomes" id="UP000827892">
    <property type="component" value="Chromosome V"/>
</dbReference>
<gene>
    <name evidence="2" type="ORF">L3Y34_008094</name>
    <name evidence="3" type="ORF">L5515_007940</name>
</gene>
<dbReference type="PANTHER" id="PTHR34721">
    <property type="entry name" value="PROTEIN CBG09734"/>
    <property type="match status" value="1"/>
</dbReference>
<accession>A0AAE9A4D5</accession>
<evidence type="ECO:0000313" key="3">
    <source>
        <dbReference type="EMBL" id="UMM35208.1"/>
    </source>
</evidence>
<reference evidence="3 5" key="2">
    <citation type="submission" date="2022-04" db="EMBL/GenBank/DDBJ databases">
        <title>Chromosome-level reference genomes for two strains of Caenorhabditis briggsae: an improved platform for comparative genomics.</title>
        <authorList>
            <person name="Stevens L."/>
            <person name="Andersen E."/>
        </authorList>
    </citation>
    <scope>NUCLEOTIDE SEQUENCE [LARGE SCALE GENOMIC DNA]</scope>
    <source>
        <strain evidence="3">VX34</strain>
        <tissue evidence="3">Whole-organism</tissue>
    </source>
</reference>
<dbReference type="PANTHER" id="PTHR34721:SF3">
    <property type="entry name" value="ACTIVIN_RECP DOMAIN-CONTAINING PROTEIN-RELATED"/>
    <property type="match status" value="1"/>
</dbReference>
<evidence type="ECO:0000256" key="1">
    <source>
        <dbReference type="SAM" id="SignalP"/>
    </source>
</evidence>
<dbReference type="EMBL" id="CP090895">
    <property type="protein sequence ID" value="ULT89385.1"/>
    <property type="molecule type" value="Genomic_DNA"/>
</dbReference>
<dbReference type="KEGG" id="cbr:CBG_09734"/>
<dbReference type="OMA" id="PANCFNT"/>
<evidence type="ECO:0000313" key="5">
    <source>
        <dbReference type="Proteomes" id="UP000829354"/>
    </source>
</evidence>
<keyword evidence="5" id="KW-1185">Reference proteome</keyword>
<dbReference type="CDD" id="cd00117">
    <property type="entry name" value="TFP"/>
    <property type="match status" value="1"/>
</dbReference>
<dbReference type="AlphaFoldDB" id="A0AAE9A4D5"/>
<feature type="signal peptide" evidence="1">
    <location>
        <begin position="1"/>
        <end position="21"/>
    </location>
</feature>
<reference evidence="2 4" key="1">
    <citation type="submission" date="2022-02" db="EMBL/GenBank/DDBJ databases">
        <title>Chromosome-level reference genomes for two strains of Caenorhabditis briggsae: an improved platform for comparative genomics.</title>
        <authorList>
            <person name="Stevens L."/>
            <person name="Andersen E.C."/>
        </authorList>
    </citation>
    <scope>NUCLEOTIDE SEQUENCE [LARGE SCALE GENOMIC DNA]</scope>
    <source>
        <strain evidence="2">QX1410_ONT</strain>
        <tissue evidence="2">Whole-organism</tissue>
    </source>
</reference>